<dbReference type="InterPro" id="IPR036881">
    <property type="entry name" value="Glyco_hydro_3_C_sf"/>
</dbReference>
<feature type="signal peptide" evidence="3">
    <location>
        <begin position="1"/>
        <end position="22"/>
    </location>
</feature>
<dbReference type="SMART" id="SM01217">
    <property type="entry name" value="Fn3_like"/>
    <property type="match status" value="1"/>
</dbReference>
<dbReference type="KEGG" id="pcm:AY601_1884"/>
<proteinExistence type="inferred from homology"/>
<dbReference type="EMBL" id="CP014504">
    <property type="protein sequence ID" value="AMP98793.1"/>
    <property type="molecule type" value="Genomic_DNA"/>
</dbReference>
<reference evidence="5 6" key="1">
    <citation type="submission" date="2016-03" db="EMBL/GenBank/DDBJ databases">
        <title>Complete genome sequence of Pedobacter cryoconitis PAMC 27485.</title>
        <authorList>
            <person name="Lee J."/>
            <person name="Kim O.-S."/>
        </authorList>
    </citation>
    <scope>NUCLEOTIDE SEQUENCE [LARGE SCALE GENOMIC DNA]</scope>
    <source>
        <strain evidence="5 6">PAMC 27485</strain>
    </source>
</reference>
<evidence type="ECO:0000313" key="5">
    <source>
        <dbReference type="EMBL" id="AMP98793.1"/>
    </source>
</evidence>
<dbReference type="InterPro" id="IPR036962">
    <property type="entry name" value="Glyco_hydro_3_N_sf"/>
</dbReference>
<dbReference type="FunFam" id="3.40.50.1700:FF:000016">
    <property type="entry name" value="Periplasmic beta-glucosidase, xylosidase/arabinosidase"/>
    <property type="match status" value="1"/>
</dbReference>
<dbReference type="PRINTS" id="PR00133">
    <property type="entry name" value="GLHYDRLASE3"/>
</dbReference>
<evidence type="ECO:0000256" key="2">
    <source>
        <dbReference type="ARBA" id="ARBA00022801"/>
    </source>
</evidence>
<keyword evidence="3" id="KW-0732">Signal</keyword>
<dbReference type="InterPro" id="IPR013783">
    <property type="entry name" value="Ig-like_fold"/>
</dbReference>
<gene>
    <name evidence="5" type="ORF">AY601_1884</name>
</gene>
<dbReference type="SUPFAM" id="SSF51445">
    <property type="entry name" value="(Trans)glycosidases"/>
    <property type="match status" value="1"/>
</dbReference>
<dbReference type="GO" id="GO:0009251">
    <property type="term" value="P:glucan catabolic process"/>
    <property type="evidence" value="ECO:0007669"/>
    <property type="project" value="TreeGrafter"/>
</dbReference>
<comment type="similarity">
    <text evidence="1">Belongs to the glycosyl hydrolase 3 family.</text>
</comment>
<name>A0A127VBS7_9SPHI</name>
<dbReference type="GO" id="GO:0008422">
    <property type="term" value="F:beta-glucosidase activity"/>
    <property type="evidence" value="ECO:0007669"/>
    <property type="project" value="TreeGrafter"/>
</dbReference>
<feature type="domain" description="Fibronectin type III-like" evidence="4">
    <location>
        <begin position="699"/>
        <end position="769"/>
    </location>
</feature>
<dbReference type="InterPro" id="IPR026891">
    <property type="entry name" value="Fn3-like"/>
</dbReference>
<dbReference type="InterPro" id="IPR001764">
    <property type="entry name" value="Glyco_hydro_3_N"/>
</dbReference>
<dbReference type="Pfam" id="PF14310">
    <property type="entry name" value="Fn3-like"/>
    <property type="match status" value="1"/>
</dbReference>
<dbReference type="FunFam" id="2.60.40.10:FF:000495">
    <property type="entry name" value="Periplasmic beta-glucosidase"/>
    <property type="match status" value="1"/>
</dbReference>
<dbReference type="AlphaFoldDB" id="A0A127VBS7"/>
<dbReference type="SUPFAM" id="SSF52279">
    <property type="entry name" value="Beta-D-glucan exohydrolase, C-terminal domain"/>
    <property type="match status" value="1"/>
</dbReference>
<dbReference type="Pfam" id="PF00933">
    <property type="entry name" value="Glyco_hydro_3"/>
    <property type="match status" value="1"/>
</dbReference>
<dbReference type="PATRIC" id="fig|188932.3.peg.1971"/>
<sequence length="780" mass="85317" precursor="true">MTNRLTLLACCAFLSLPISSYCQQPLYKDASQSIALRTQDLIQRMTLKEKIGQLLSPLGWEMYERQGNGVKVSQKFKDIVAEKQIGMLWATFRADPWTQKTLKNGLNPEMAAEAANELQRYMLKNTRLGIPIFLAEEAPHGHMAIGTTVFPTGIGQASTWNPSLLEKMSAGVAKEVRLQGAHISYGPVLDLSRDPRWSRVEESYGEDPVLTGTLAAAIIKGTGGGKLSDPYSTIATLKHFVAYAIPEGGHNGAAASVGERELREYYLPPFRSAVNAGAKSIMAAYNSIDGIPCSSNSFLLTDILIKEWGFKGFTVSDLGSIEGIKGSHRIARDYTEAAVLAIKAGLDADLGGNAYPNLVAAVEKGTIEERFIDTAVSRILRLKFEMGLFEHPFVNPQKAKTEINTQEQILLSRQVAKESIILLENKNNILPLKKGIKLAVVGPNADNVYNMLGDYTAPQAQGNVITIVQGLRAKLAAAQVSYVKGCAIRDTIQNTIPEAIVAAQQADVVIAVVGGSSARDFKTEYAKTGAAIATDQTIGDMESGEGFDRSTLGLLGKQMDLLKALKKTGKPLIVIYIQGRPLDMNWAAENADALLCAWYPGQQGGSAVADVLFGDYNPAGRLPISVPRSVGQIPIHYNRKSPLDHRYVEEEATPRYAFGYGKSYTTFAYHELNISKETSKSTYRVSFTLENTGSYDGDEVVQLYLKNQFASTAQPIRQLKHFERVNLKAGASKRIEFIITADDLSVINMDMKKVFESRSTFTIMIGSSSDKIQLQKELEI</sequence>
<dbReference type="Gene3D" id="2.60.40.10">
    <property type="entry name" value="Immunoglobulins"/>
    <property type="match status" value="1"/>
</dbReference>
<feature type="chain" id="PRO_5007280351" evidence="3">
    <location>
        <begin position="23"/>
        <end position="780"/>
    </location>
</feature>
<dbReference type="Gene3D" id="3.40.50.1700">
    <property type="entry name" value="Glycoside hydrolase family 3 C-terminal domain"/>
    <property type="match status" value="1"/>
</dbReference>
<evidence type="ECO:0000256" key="1">
    <source>
        <dbReference type="ARBA" id="ARBA00005336"/>
    </source>
</evidence>
<dbReference type="OrthoDB" id="9758670at2"/>
<keyword evidence="2 5" id="KW-0378">Hydrolase</keyword>
<dbReference type="Pfam" id="PF01915">
    <property type="entry name" value="Glyco_hydro_3_C"/>
    <property type="match status" value="1"/>
</dbReference>
<dbReference type="PANTHER" id="PTHR30620">
    <property type="entry name" value="PERIPLASMIC BETA-GLUCOSIDASE-RELATED"/>
    <property type="match status" value="1"/>
</dbReference>
<dbReference type="PANTHER" id="PTHR30620:SF123">
    <property type="entry name" value="BETA-XYLOSIDASE"/>
    <property type="match status" value="1"/>
</dbReference>
<dbReference type="InterPro" id="IPR002772">
    <property type="entry name" value="Glyco_hydro_3_C"/>
</dbReference>
<accession>A0A127VBS7</accession>
<evidence type="ECO:0000313" key="6">
    <source>
        <dbReference type="Proteomes" id="UP000071561"/>
    </source>
</evidence>
<evidence type="ECO:0000256" key="3">
    <source>
        <dbReference type="SAM" id="SignalP"/>
    </source>
</evidence>
<organism evidence="5 6">
    <name type="scientific">Pedobacter cryoconitis</name>
    <dbReference type="NCBI Taxonomy" id="188932"/>
    <lineage>
        <taxon>Bacteria</taxon>
        <taxon>Pseudomonadati</taxon>
        <taxon>Bacteroidota</taxon>
        <taxon>Sphingobacteriia</taxon>
        <taxon>Sphingobacteriales</taxon>
        <taxon>Sphingobacteriaceae</taxon>
        <taxon>Pedobacter</taxon>
    </lineage>
</organism>
<keyword evidence="6" id="KW-1185">Reference proteome</keyword>
<dbReference type="Proteomes" id="UP000071561">
    <property type="component" value="Chromosome"/>
</dbReference>
<dbReference type="InterPro" id="IPR017853">
    <property type="entry name" value="GH"/>
</dbReference>
<evidence type="ECO:0000259" key="4">
    <source>
        <dbReference type="SMART" id="SM01217"/>
    </source>
</evidence>
<dbReference type="InterPro" id="IPR051915">
    <property type="entry name" value="Cellulose_Degrad_GH3"/>
</dbReference>
<protein>
    <submittedName>
        <fullName evidence="5">Glycosyl hydrolase</fullName>
    </submittedName>
</protein>
<dbReference type="Gene3D" id="3.20.20.300">
    <property type="entry name" value="Glycoside hydrolase, family 3, N-terminal domain"/>
    <property type="match status" value="1"/>
</dbReference>